<proteinExistence type="predicted"/>
<dbReference type="GO" id="GO:0016874">
    <property type="term" value="F:ligase activity"/>
    <property type="evidence" value="ECO:0007669"/>
    <property type="project" value="UniProtKB-KW"/>
</dbReference>
<dbReference type="EMBL" id="PNHK01000001">
    <property type="protein sequence ID" value="PMD06002.1"/>
    <property type="molecule type" value="Genomic_DNA"/>
</dbReference>
<dbReference type="OrthoDB" id="4425319at2"/>
<accession>A0A2N6VPE6</accession>
<dbReference type="AlphaFoldDB" id="A0A2N6VPE6"/>
<name>A0A2N6VPE6_9MICO</name>
<gene>
    <name evidence="1" type="ORF">CJ199_00935</name>
</gene>
<comment type="caution">
    <text evidence="1">The sequence shown here is derived from an EMBL/GenBank/DDBJ whole genome shotgun (WGS) entry which is preliminary data.</text>
</comment>
<keyword evidence="1" id="KW-0436">Ligase</keyword>
<dbReference type="SUPFAM" id="SSF55144">
    <property type="entry name" value="LigT-like"/>
    <property type="match status" value="1"/>
</dbReference>
<dbReference type="Gene3D" id="3.90.1140.10">
    <property type="entry name" value="Cyclic phosphodiesterase"/>
    <property type="match status" value="1"/>
</dbReference>
<dbReference type="Proteomes" id="UP000235598">
    <property type="component" value="Unassembled WGS sequence"/>
</dbReference>
<evidence type="ECO:0000313" key="2">
    <source>
        <dbReference type="Proteomes" id="UP000235598"/>
    </source>
</evidence>
<evidence type="ECO:0000313" key="1">
    <source>
        <dbReference type="EMBL" id="PMD06002.1"/>
    </source>
</evidence>
<protein>
    <submittedName>
        <fullName evidence="1">2'-5' RNA ligase</fullName>
    </submittedName>
</protein>
<sequence length="173" mass="19438">MSVRSPDNILFYLPPDQEQQVRDIFSALNDLGLPQQNQRPHITVTFAPRMSPEVVARAAEILPPVVPATFTRVGTVIFGTRSKQTIAWLLETDSAVTEAAREICALNPDGRGTEWIPHLTVGLRIPRAMVPDYMRGLEEVNPTRFKELTALRAAYWRPATRHYTHLAGPEPED</sequence>
<dbReference type="RefSeq" id="WP_102237657.1">
    <property type="nucleotide sequence ID" value="NZ_PNHK01000001.1"/>
</dbReference>
<reference evidence="1 2" key="1">
    <citation type="submission" date="2017-09" db="EMBL/GenBank/DDBJ databases">
        <title>Bacterial strain isolated from the female urinary microbiota.</title>
        <authorList>
            <person name="Thomas-White K."/>
            <person name="Kumar N."/>
            <person name="Forster S."/>
            <person name="Putonti C."/>
            <person name="Lawley T."/>
            <person name="Wolfe A.J."/>
        </authorList>
    </citation>
    <scope>NUCLEOTIDE SEQUENCE [LARGE SCALE GENOMIC DNA]</scope>
    <source>
        <strain evidence="1 2">UMB1301</strain>
    </source>
</reference>
<organism evidence="1 2">
    <name type="scientific">Brevibacterium paucivorans</name>
    <dbReference type="NCBI Taxonomy" id="170994"/>
    <lineage>
        <taxon>Bacteria</taxon>
        <taxon>Bacillati</taxon>
        <taxon>Actinomycetota</taxon>
        <taxon>Actinomycetes</taxon>
        <taxon>Micrococcales</taxon>
        <taxon>Brevibacteriaceae</taxon>
        <taxon>Brevibacterium</taxon>
    </lineage>
</organism>
<dbReference type="InterPro" id="IPR009097">
    <property type="entry name" value="Cyclic_Pdiesterase"/>
</dbReference>
<dbReference type="Pfam" id="PF13563">
    <property type="entry name" value="2_5_RNA_ligase2"/>
    <property type="match status" value="1"/>
</dbReference>